<proteinExistence type="predicted"/>
<dbReference type="PANTHER" id="PTHR42792:SF1">
    <property type="entry name" value="FLAGELLAR HOOK-ASSOCIATED PROTEIN 3"/>
    <property type="match status" value="1"/>
</dbReference>
<dbReference type="Pfam" id="PF00669">
    <property type="entry name" value="Flagellin_N"/>
    <property type="match status" value="1"/>
</dbReference>
<dbReference type="InterPro" id="IPR001492">
    <property type="entry name" value="Flagellin"/>
</dbReference>
<evidence type="ECO:0000313" key="2">
    <source>
        <dbReference type="EMBL" id="EQB34450.1"/>
    </source>
</evidence>
<dbReference type="PANTHER" id="PTHR42792">
    <property type="entry name" value="FLAGELLIN"/>
    <property type="match status" value="1"/>
</dbReference>
<gene>
    <name evidence="2" type="ORF">M947_10610</name>
</gene>
<dbReference type="RefSeq" id="WP_021288358.1">
    <property type="nucleotide sequence ID" value="NZ_AUPZ01000017.1"/>
</dbReference>
<dbReference type="GO" id="GO:0005198">
    <property type="term" value="F:structural molecule activity"/>
    <property type="evidence" value="ECO:0007669"/>
    <property type="project" value="InterPro"/>
</dbReference>
<organism evidence="2 3">
    <name type="scientific">Sulfurimonas hongkongensis</name>
    <dbReference type="NCBI Taxonomy" id="1172190"/>
    <lineage>
        <taxon>Bacteria</taxon>
        <taxon>Pseudomonadati</taxon>
        <taxon>Campylobacterota</taxon>
        <taxon>Epsilonproteobacteria</taxon>
        <taxon>Campylobacterales</taxon>
        <taxon>Sulfurimonadaceae</taxon>
        <taxon>Sulfurimonas</taxon>
    </lineage>
</organism>
<dbReference type="GO" id="GO:0009288">
    <property type="term" value="C:bacterial-type flagellum"/>
    <property type="evidence" value="ECO:0007669"/>
    <property type="project" value="InterPro"/>
</dbReference>
<dbReference type="Proteomes" id="UP000015520">
    <property type="component" value="Unassembled WGS sequence"/>
</dbReference>
<evidence type="ECO:0000259" key="1">
    <source>
        <dbReference type="Pfam" id="PF00669"/>
    </source>
</evidence>
<dbReference type="STRING" id="1172190.M947_10610"/>
<dbReference type="PATRIC" id="fig|1172190.3.peg.2045"/>
<comment type="caution">
    <text evidence="2">The sequence shown here is derived from an EMBL/GenBank/DDBJ whole genome shotgun (WGS) entry which is preliminary data.</text>
</comment>
<name>T0J065_9BACT</name>
<reference evidence="2 3" key="1">
    <citation type="submission" date="2013-07" db="EMBL/GenBank/DDBJ databases">
        <title>Sulfurimonas hongkongensis AST-10 Genome Sequencing.</title>
        <authorList>
            <person name="Cai L."/>
            <person name="Zhang T."/>
        </authorList>
    </citation>
    <scope>NUCLEOTIDE SEQUENCE [LARGE SCALE GENOMIC DNA]</scope>
    <source>
        <strain evidence="2 3">AST-10</strain>
    </source>
</reference>
<dbReference type="InterPro" id="IPR001029">
    <property type="entry name" value="Flagellin_N"/>
</dbReference>
<dbReference type="eggNOG" id="COG1344">
    <property type="taxonomic scope" value="Bacteria"/>
</dbReference>
<feature type="domain" description="Flagellin N-terminal" evidence="1">
    <location>
        <begin position="16"/>
        <end position="139"/>
    </location>
</feature>
<evidence type="ECO:0000313" key="3">
    <source>
        <dbReference type="Proteomes" id="UP000015520"/>
    </source>
</evidence>
<sequence>MRVTSSMYYESLYGANNSKLSKELFDVNKQIASGLKIQYAKDDVRTFAETMRLDNELSTIGQIKKSTQSGYKLSNQTDVVLNEFGTTMDKMRTLLIQAANDAQSDTSLDAIAKELRVIEDHLKNLSNTSINGQYLFSGTAVDIKPISDDGTYNGNDGSLKAFLGSNSQQQYNISGDDLFLGEEVLTKRTITTNVMQSNLSKKYDFASGADNETLPTPLKQSDTIRDMMGDNDNSSVPANDHYFYIRGTTSSGEAIKSKVSMQDDDTIEELLKKIGEEFGNTPNLDVVNVSLNDNGQIVIEDKIKGSSKLDFHMVGAVDFTGGAAADVVDIDALDGGENDFNKIMNGTSTNPNLYVKEFIKSGYTPANGAASNIEGLVYDRTAFDKKGSSLTSNIPQIVKNYNTSTTPPTKLTQNAFATPSTKISDVADLSQGTADTLDGTQFTLSGTNVAGGAFTAQIDFASAGSTFSLDGGVTNYDIFDMSNPRVAVDADEMTYQQLMDVVNMVVTNNIPTLNTEADYDAKASDSKLQGDTFLTYDGKIKFEEIGTAHTNATLSMYDSNSDDFAIGADSSVLSFNSNNALTITDPKTDFFKEIDEMITAVEDHKNYPDASRGSLRSIGIENSIAKMDELQEHVTRTHSKVGSQSNALTLSQERAELLEISTMTLRSSVIDTDLAEASLTLTQLQLNYEAMLSTIGKVSKLSLVNYL</sequence>
<protein>
    <recommendedName>
        <fullName evidence="1">Flagellin N-terminal domain-containing protein</fullName>
    </recommendedName>
</protein>
<dbReference type="OrthoDB" id="9758307at2"/>
<accession>T0J065</accession>
<dbReference type="SUPFAM" id="SSF64518">
    <property type="entry name" value="Phase 1 flagellin"/>
    <property type="match status" value="1"/>
</dbReference>
<keyword evidence="3" id="KW-1185">Reference proteome</keyword>
<dbReference type="Gene3D" id="1.20.1330.10">
    <property type="entry name" value="f41 fragment of flagellin, N-terminal domain"/>
    <property type="match status" value="2"/>
</dbReference>
<dbReference type="EMBL" id="AUPZ01000017">
    <property type="protein sequence ID" value="EQB34450.1"/>
    <property type="molecule type" value="Genomic_DNA"/>
</dbReference>
<dbReference type="AlphaFoldDB" id="T0J065"/>